<feature type="non-terminal residue" evidence="1">
    <location>
        <position position="1"/>
    </location>
</feature>
<protein>
    <submittedName>
        <fullName evidence="1">Uncharacterized protein</fullName>
    </submittedName>
</protein>
<evidence type="ECO:0000313" key="1">
    <source>
        <dbReference type="EMBL" id="KAG6599524.1"/>
    </source>
</evidence>
<evidence type="ECO:0000313" key="2">
    <source>
        <dbReference type="Proteomes" id="UP000685013"/>
    </source>
</evidence>
<reference evidence="1 2" key="1">
    <citation type="journal article" date="2021" name="Hortic Res">
        <title>The domestication of Cucurbita argyrosperma as revealed by the genome of its wild relative.</title>
        <authorList>
            <person name="Barrera-Redondo J."/>
            <person name="Sanchez-de la Vega G."/>
            <person name="Aguirre-Liguori J.A."/>
            <person name="Castellanos-Morales G."/>
            <person name="Gutierrez-Guerrero Y.T."/>
            <person name="Aguirre-Dugua X."/>
            <person name="Aguirre-Planter E."/>
            <person name="Tenaillon M.I."/>
            <person name="Lira-Saade R."/>
            <person name="Eguiarte L.E."/>
        </authorList>
    </citation>
    <scope>NUCLEOTIDE SEQUENCE [LARGE SCALE GENOMIC DNA]</scope>
    <source>
        <strain evidence="1">JBR-2021</strain>
    </source>
</reference>
<keyword evidence="2" id="KW-1185">Reference proteome</keyword>
<organism evidence="1 2">
    <name type="scientific">Cucurbita argyrosperma subsp. sororia</name>
    <dbReference type="NCBI Taxonomy" id="37648"/>
    <lineage>
        <taxon>Eukaryota</taxon>
        <taxon>Viridiplantae</taxon>
        <taxon>Streptophyta</taxon>
        <taxon>Embryophyta</taxon>
        <taxon>Tracheophyta</taxon>
        <taxon>Spermatophyta</taxon>
        <taxon>Magnoliopsida</taxon>
        <taxon>eudicotyledons</taxon>
        <taxon>Gunneridae</taxon>
        <taxon>Pentapetalae</taxon>
        <taxon>rosids</taxon>
        <taxon>fabids</taxon>
        <taxon>Cucurbitales</taxon>
        <taxon>Cucurbitaceae</taxon>
        <taxon>Cucurbiteae</taxon>
        <taxon>Cucurbita</taxon>
    </lineage>
</organism>
<accession>A0AAV6NNI6</accession>
<gene>
    <name evidence="1" type="ORF">SDJN03_09302</name>
</gene>
<proteinExistence type="predicted"/>
<dbReference type="EMBL" id="JAGKQH010000005">
    <property type="protein sequence ID" value="KAG6599524.1"/>
    <property type="molecule type" value="Genomic_DNA"/>
</dbReference>
<name>A0AAV6NNI6_9ROSI</name>
<sequence length="117" mass="13496">MTFQDLFGGCCCNIEILFELLLYFLNHCGDFDESNCKRVKDGNCLALRFWVHIHFNFHSIRWVNLQFGPGPVFSQVDLGPFTLMPPPRHEISPSASLSTPKLHINLQFFCTTRIFTV</sequence>
<dbReference type="Proteomes" id="UP000685013">
    <property type="component" value="Chromosome 5"/>
</dbReference>
<comment type="caution">
    <text evidence="1">The sequence shown here is derived from an EMBL/GenBank/DDBJ whole genome shotgun (WGS) entry which is preliminary data.</text>
</comment>
<dbReference type="AlphaFoldDB" id="A0AAV6NNI6"/>